<feature type="repeat" description="ANK" evidence="2">
    <location>
        <begin position="491"/>
        <end position="520"/>
    </location>
</feature>
<feature type="repeat" description="ANK" evidence="2">
    <location>
        <begin position="458"/>
        <end position="487"/>
    </location>
</feature>
<evidence type="ECO:0000313" key="7">
    <source>
        <dbReference type="Proteomes" id="UP000245956"/>
    </source>
</evidence>
<feature type="domain" description="Nephrocystin 3-like N-terminal" evidence="5">
    <location>
        <begin position="3"/>
        <end position="51"/>
    </location>
</feature>
<feature type="repeat" description="ANK" evidence="2">
    <location>
        <begin position="389"/>
        <end position="421"/>
    </location>
</feature>
<feature type="region of interest" description="Disordered" evidence="3">
    <location>
        <begin position="514"/>
        <end position="548"/>
    </location>
</feature>
<evidence type="ECO:0000256" key="1">
    <source>
        <dbReference type="ARBA" id="ARBA00022737"/>
    </source>
</evidence>
<keyword evidence="1" id="KW-0677">Repeat</keyword>
<dbReference type="PROSITE" id="PS50088">
    <property type="entry name" value="ANK_REPEAT"/>
    <property type="match status" value="5"/>
</dbReference>
<evidence type="ECO:0000259" key="5">
    <source>
        <dbReference type="Pfam" id="PF24883"/>
    </source>
</evidence>
<evidence type="ECO:0000313" key="6">
    <source>
        <dbReference type="EMBL" id="PWI63948.1"/>
    </source>
</evidence>
<evidence type="ECO:0000259" key="4">
    <source>
        <dbReference type="Pfam" id="PF22939"/>
    </source>
</evidence>
<comment type="caution">
    <text evidence="6">The sequence shown here is derived from an EMBL/GenBank/DDBJ whole genome shotgun (WGS) entry which is preliminary data.</text>
</comment>
<feature type="domain" description="GPI inositol-deacylase winged helix" evidence="4">
    <location>
        <begin position="169"/>
        <end position="259"/>
    </location>
</feature>
<dbReference type="InterPro" id="IPR036770">
    <property type="entry name" value="Ankyrin_rpt-contain_sf"/>
</dbReference>
<dbReference type="SUPFAM" id="SSF48403">
    <property type="entry name" value="Ankyrin repeat"/>
    <property type="match status" value="1"/>
</dbReference>
<feature type="compositionally biased region" description="Basic and acidic residues" evidence="3">
    <location>
        <begin position="516"/>
        <end position="527"/>
    </location>
</feature>
<evidence type="ECO:0000256" key="3">
    <source>
        <dbReference type="SAM" id="MobiDB-lite"/>
    </source>
</evidence>
<dbReference type="Pfam" id="PF24883">
    <property type="entry name" value="NPHP3_N"/>
    <property type="match status" value="1"/>
</dbReference>
<organism evidence="6 7">
    <name type="scientific">Purpureocillium lilacinum</name>
    <name type="common">Paecilomyces lilacinus</name>
    <dbReference type="NCBI Taxonomy" id="33203"/>
    <lineage>
        <taxon>Eukaryota</taxon>
        <taxon>Fungi</taxon>
        <taxon>Dikarya</taxon>
        <taxon>Ascomycota</taxon>
        <taxon>Pezizomycotina</taxon>
        <taxon>Sordariomycetes</taxon>
        <taxon>Hypocreomycetidae</taxon>
        <taxon>Hypocreales</taxon>
        <taxon>Ophiocordycipitaceae</taxon>
        <taxon>Purpureocillium</taxon>
    </lineage>
</organism>
<dbReference type="EMBL" id="LCWV01000161">
    <property type="protein sequence ID" value="PWI63948.1"/>
    <property type="molecule type" value="Genomic_DNA"/>
</dbReference>
<accession>A0A2U3DNW9</accession>
<dbReference type="Pfam" id="PF22939">
    <property type="entry name" value="WHD_GPIID"/>
    <property type="match status" value="1"/>
</dbReference>
<feature type="repeat" description="ANK" evidence="2">
    <location>
        <begin position="425"/>
        <end position="454"/>
    </location>
</feature>
<name>A0A2U3DNW9_PURLI</name>
<dbReference type="AlphaFoldDB" id="A0A2U3DNW9"/>
<dbReference type="Gene3D" id="1.25.40.20">
    <property type="entry name" value="Ankyrin repeat-containing domain"/>
    <property type="match status" value="1"/>
</dbReference>
<dbReference type="PANTHER" id="PTHR10039:SF16">
    <property type="entry name" value="GPI INOSITOL-DEACYLASE"/>
    <property type="match status" value="1"/>
</dbReference>
<reference evidence="6 7" key="1">
    <citation type="journal article" date="2016" name="Front. Microbiol.">
        <title>Genome and transcriptome sequences reveal the specific parasitism of the nematophagous Purpureocillium lilacinum 36-1.</title>
        <authorList>
            <person name="Xie J."/>
            <person name="Li S."/>
            <person name="Mo C."/>
            <person name="Xiao X."/>
            <person name="Peng D."/>
            <person name="Wang G."/>
            <person name="Xiao Y."/>
        </authorList>
    </citation>
    <scope>NUCLEOTIDE SEQUENCE [LARGE SCALE GENOMIC DNA]</scope>
    <source>
        <strain evidence="6 7">36-1</strain>
    </source>
</reference>
<dbReference type="InterPro" id="IPR002110">
    <property type="entry name" value="Ankyrin_rpt"/>
</dbReference>
<gene>
    <name evidence="6" type="ORF">PCL_02264</name>
</gene>
<feature type="repeat" description="ANK" evidence="2">
    <location>
        <begin position="356"/>
        <end position="388"/>
    </location>
</feature>
<dbReference type="Pfam" id="PF12796">
    <property type="entry name" value="Ank_2"/>
    <property type="match status" value="2"/>
</dbReference>
<dbReference type="PANTHER" id="PTHR10039">
    <property type="entry name" value="AMELOGENIN"/>
    <property type="match status" value="1"/>
</dbReference>
<evidence type="ECO:0000256" key="2">
    <source>
        <dbReference type="PROSITE-ProRule" id="PRU00023"/>
    </source>
</evidence>
<dbReference type="InterPro" id="IPR054471">
    <property type="entry name" value="GPIID_WHD"/>
</dbReference>
<sequence>MTEQAGEVNIILDALDECQIQDGYRDGGLFPWMRSLLDSPQKNVRLFVTSRPEQHIKSAIEKWPDRQGIIPIQSCLVESDISEYIHTRVRDSQGLARWHLRPDIQSEIECALNEKAGGMFRWVTCQLDALENCLDPLTLRAALRSLPRTLDETYARTLSNLPQEHRHRTVLILQFLAYSERPLTTEEAVDAIALDANSKPRFDRQNRMPIPEEISRYCSSLVVVTKNNEGNSREITTLQLAHFSVKEYLMSDRLDAAVAEDFKEINARGSIAEVCLAYLLDLDPSLTISELREICWLAQYSARYWAENAMVAEISSVKVRSLLKEFFSNDDILKISYGLFDHDQLWRWVHASDEYEFGAPLYHASRLGLSYPVQLLLHNGADVNAEGGSYGSALLAASYGGHEKIVRMLLDQGADVNIKSGVFGTALEAASRQGEEKIVRMLLDHGGDANIESGMLGNALEAASYGGHENIVRMLLDYGGDVNIESGMLGNALEAASRRGHENVARVLLDAGADASTDREKDRKEKVGANTNIEGKRMALPRRRPRSGYAKTNLRHYISYSEP</sequence>
<proteinExistence type="predicted"/>
<dbReference type="InterPro" id="IPR056884">
    <property type="entry name" value="NPHP3-like_N"/>
</dbReference>
<dbReference type="Proteomes" id="UP000245956">
    <property type="component" value="Unassembled WGS sequence"/>
</dbReference>
<protein>
    <submittedName>
        <fullName evidence="6">Uncharacterized protein</fullName>
    </submittedName>
</protein>
<dbReference type="SMART" id="SM00248">
    <property type="entry name" value="ANK"/>
    <property type="match status" value="5"/>
</dbReference>
<keyword evidence="2" id="KW-0040">ANK repeat</keyword>
<dbReference type="PROSITE" id="PS50297">
    <property type="entry name" value="ANK_REP_REGION"/>
    <property type="match status" value="2"/>
</dbReference>